<keyword evidence="4 7" id="KW-1133">Transmembrane helix</keyword>
<evidence type="ECO:0000313" key="9">
    <source>
        <dbReference type="Proteomes" id="UP001214250"/>
    </source>
</evidence>
<feature type="transmembrane region" description="Helical" evidence="7">
    <location>
        <begin position="211"/>
        <end position="229"/>
    </location>
</feature>
<evidence type="ECO:0000256" key="2">
    <source>
        <dbReference type="ARBA" id="ARBA00006434"/>
    </source>
</evidence>
<keyword evidence="5 7" id="KW-0472">Membrane</keyword>
<dbReference type="PROSITE" id="PS50283">
    <property type="entry name" value="NA_SOLUT_SYMP_3"/>
    <property type="match status" value="1"/>
</dbReference>
<comment type="similarity">
    <text evidence="2 6">Belongs to the sodium:solute symporter (SSF) (TC 2.A.21) family.</text>
</comment>
<feature type="transmembrane region" description="Helical" evidence="7">
    <location>
        <begin position="463"/>
        <end position="483"/>
    </location>
</feature>
<dbReference type="CDD" id="cd11477">
    <property type="entry name" value="SLC5sbd_u1"/>
    <property type="match status" value="1"/>
</dbReference>
<protein>
    <submittedName>
        <fullName evidence="8">Na+:solute symporter</fullName>
    </submittedName>
</protein>
<feature type="transmembrane region" description="Helical" evidence="7">
    <location>
        <begin position="553"/>
        <end position="570"/>
    </location>
</feature>
<feature type="transmembrane region" description="Helical" evidence="7">
    <location>
        <begin position="6"/>
        <end position="24"/>
    </location>
</feature>
<name>A0ABY7VR10_9BACT</name>
<gene>
    <name evidence="8" type="ORF">PQO03_08525</name>
</gene>
<dbReference type="InterPro" id="IPR001734">
    <property type="entry name" value="Na/solute_symporter"/>
</dbReference>
<organism evidence="8 9">
    <name type="scientific">Lentisphaera profundi</name>
    <dbReference type="NCBI Taxonomy" id="1658616"/>
    <lineage>
        <taxon>Bacteria</taxon>
        <taxon>Pseudomonadati</taxon>
        <taxon>Lentisphaerota</taxon>
        <taxon>Lentisphaeria</taxon>
        <taxon>Lentisphaerales</taxon>
        <taxon>Lentisphaeraceae</taxon>
        <taxon>Lentisphaera</taxon>
    </lineage>
</organism>
<reference evidence="8 9" key="1">
    <citation type="submission" date="2023-02" db="EMBL/GenBank/DDBJ databases">
        <title>Genome sequence of Lentisphaera profundi SAORIC-696.</title>
        <authorList>
            <person name="Kim e."/>
            <person name="Cho J.-C."/>
            <person name="Choi A."/>
            <person name="Kang I."/>
        </authorList>
    </citation>
    <scope>NUCLEOTIDE SEQUENCE [LARGE SCALE GENOMIC DNA]</scope>
    <source>
        <strain evidence="8 9">SAORIC-696</strain>
    </source>
</reference>
<comment type="subcellular location">
    <subcellularLocation>
        <location evidence="1">Membrane</location>
        <topology evidence="1">Multi-pass membrane protein</topology>
    </subcellularLocation>
</comment>
<sequence>MFQFIDWALIIGYLIFTFATGFMMKSKASEDGLDSYFAAGRNIPWWWIGTSMVATTFAADTPLWISGVVAKYGIAGNWFWWTAAIGITFMTFFFARKWRESGVLTDVELTEMRYGGKEAASLRIIKAFFSSIVVNSLVLGWVFAAMAKITRPFIHWDQLLGADLFSRLETLWPSFLMFNDLNNTLSIFIIAIIVIVYSSAGGICGVMFTDLFQFAIACFAAVAFSYFAVQHVGGLESMWTQIETLYPDTHQNYTSFTPSFSGDNALMPLAVFLVSIGFIWWTKDSVDGSGYFAQRMYTASTPADAEKGSLWFAFANFALRSWPWIIIGLVAIVVYPLNDPNSAIALSGDREMAYPILMRDILGPGWLGLVFLSLMAAFMSTVDTHINWGASYIANDFYKRFLNPQATQKDLVRVGRYSVIAISVISISIASQISSIDAVVKFFGGMVAGMGAPHLLRWFWWRANAWTEITGMIAGALSAIILYSLPISEHIPAEYLIAWISLFSIYLSIRVTLMTDPVDDEKLKTFVMKVRPLGFWKGFNHHVPHVRTMKDSILLWVMSCTSIYLYVFGIGNLLKLHLILGSFFIITATLLLIPILKKINQKEDDKFGWIDLEGTLFPTLEDNHAVFAQVFWDESEQNLLDKGWIKVHSLDNKRLWHSTSEPNPEMFSTLQTIELEDK</sequence>
<dbReference type="RefSeq" id="WP_274149516.1">
    <property type="nucleotide sequence ID" value="NZ_CP117811.1"/>
</dbReference>
<dbReference type="Proteomes" id="UP001214250">
    <property type="component" value="Chromosome 1"/>
</dbReference>
<keyword evidence="3 7" id="KW-0812">Transmembrane</keyword>
<dbReference type="EMBL" id="CP117811">
    <property type="protein sequence ID" value="WDE95759.1"/>
    <property type="molecule type" value="Genomic_DNA"/>
</dbReference>
<feature type="transmembrane region" description="Helical" evidence="7">
    <location>
        <begin position="414"/>
        <end position="433"/>
    </location>
</feature>
<proteinExistence type="inferred from homology"/>
<evidence type="ECO:0000256" key="5">
    <source>
        <dbReference type="ARBA" id="ARBA00023136"/>
    </source>
</evidence>
<feature type="transmembrane region" description="Helical" evidence="7">
    <location>
        <begin position="366"/>
        <end position="393"/>
    </location>
</feature>
<evidence type="ECO:0000256" key="7">
    <source>
        <dbReference type="SAM" id="Phobius"/>
    </source>
</evidence>
<evidence type="ECO:0000256" key="3">
    <source>
        <dbReference type="ARBA" id="ARBA00022692"/>
    </source>
</evidence>
<feature type="transmembrane region" description="Helical" evidence="7">
    <location>
        <begin position="317"/>
        <end position="337"/>
    </location>
</feature>
<evidence type="ECO:0000313" key="8">
    <source>
        <dbReference type="EMBL" id="WDE95759.1"/>
    </source>
</evidence>
<feature type="transmembrane region" description="Helical" evidence="7">
    <location>
        <begin position="576"/>
        <end position="596"/>
    </location>
</feature>
<evidence type="ECO:0000256" key="4">
    <source>
        <dbReference type="ARBA" id="ARBA00022989"/>
    </source>
</evidence>
<feature type="transmembrane region" description="Helical" evidence="7">
    <location>
        <begin position="439"/>
        <end position="456"/>
    </location>
</feature>
<dbReference type="Gene3D" id="1.20.1730.10">
    <property type="entry name" value="Sodium/glucose cotransporter"/>
    <property type="match status" value="1"/>
</dbReference>
<dbReference type="Pfam" id="PF00474">
    <property type="entry name" value="SSF"/>
    <property type="match status" value="2"/>
</dbReference>
<accession>A0ABY7VR10</accession>
<evidence type="ECO:0000256" key="1">
    <source>
        <dbReference type="ARBA" id="ARBA00004141"/>
    </source>
</evidence>
<keyword evidence="9" id="KW-1185">Reference proteome</keyword>
<feature type="transmembrane region" description="Helical" evidence="7">
    <location>
        <begin position="265"/>
        <end position="282"/>
    </location>
</feature>
<dbReference type="InterPro" id="IPR038377">
    <property type="entry name" value="Na/Glc_symporter_sf"/>
</dbReference>
<dbReference type="PANTHER" id="PTHR11819">
    <property type="entry name" value="SOLUTE CARRIER FAMILY 5"/>
    <property type="match status" value="1"/>
</dbReference>
<dbReference type="PANTHER" id="PTHR11819:SF77">
    <property type="entry name" value="SODIUM_GLUCOSE COTRANSPORT PROTEIN"/>
    <property type="match status" value="1"/>
</dbReference>
<evidence type="ECO:0000256" key="6">
    <source>
        <dbReference type="RuleBase" id="RU362091"/>
    </source>
</evidence>
<feature type="transmembrane region" description="Helical" evidence="7">
    <location>
        <begin position="127"/>
        <end position="147"/>
    </location>
</feature>
<feature type="transmembrane region" description="Helical" evidence="7">
    <location>
        <begin position="78"/>
        <end position="95"/>
    </location>
</feature>
<feature type="transmembrane region" description="Helical" evidence="7">
    <location>
        <begin position="495"/>
        <end position="513"/>
    </location>
</feature>
<feature type="transmembrane region" description="Helical" evidence="7">
    <location>
        <begin position="185"/>
        <end position="204"/>
    </location>
</feature>
<feature type="transmembrane region" description="Helical" evidence="7">
    <location>
        <begin position="45"/>
        <end position="66"/>
    </location>
</feature>